<dbReference type="GO" id="GO:0009380">
    <property type="term" value="C:excinuclease repair complex"/>
    <property type="evidence" value="ECO:0007669"/>
    <property type="project" value="InterPro"/>
</dbReference>
<feature type="non-terminal residue" evidence="6">
    <location>
        <position position="388"/>
    </location>
</feature>
<proteinExistence type="predicted"/>
<evidence type="ECO:0000313" key="6">
    <source>
        <dbReference type="EMBL" id="KUK79736.1"/>
    </source>
</evidence>
<keyword evidence="3" id="KW-0067">ATP-binding</keyword>
<evidence type="ECO:0000256" key="2">
    <source>
        <dbReference type="ARBA" id="ARBA00022741"/>
    </source>
</evidence>
<dbReference type="InterPro" id="IPR006935">
    <property type="entry name" value="Helicase/UvrB_N"/>
</dbReference>
<keyword evidence="1" id="KW-0963">Cytoplasm</keyword>
<dbReference type="SUPFAM" id="SSF52540">
    <property type="entry name" value="P-loop containing nucleoside triphosphate hydrolases"/>
    <property type="match status" value="1"/>
</dbReference>
<comment type="caution">
    <text evidence="6">The sequence shown here is derived from an EMBL/GenBank/DDBJ whole genome shotgun (WGS) entry which is preliminary data.</text>
</comment>
<organism evidence="6 7">
    <name type="scientific">Mesotoga prima</name>
    <dbReference type="NCBI Taxonomy" id="1184387"/>
    <lineage>
        <taxon>Bacteria</taxon>
        <taxon>Thermotogati</taxon>
        <taxon>Thermotogota</taxon>
        <taxon>Thermotogae</taxon>
        <taxon>Kosmotogales</taxon>
        <taxon>Kosmotogaceae</taxon>
        <taxon>Mesotoga</taxon>
    </lineage>
</organism>
<dbReference type="GO" id="GO:0016887">
    <property type="term" value="F:ATP hydrolysis activity"/>
    <property type="evidence" value="ECO:0007669"/>
    <property type="project" value="InterPro"/>
</dbReference>
<protein>
    <submittedName>
        <fullName evidence="6">UvrABC system protein B</fullName>
    </submittedName>
</protein>
<name>A0A117M1U8_9BACT</name>
<dbReference type="Gene3D" id="3.40.50.300">
    <property type="entry name" value="P-loop containing nucleotide triphosphate hydrolases"/>
    <property type="match status" value="2"/>
</dbReference>
<dbReference type="Pfam" id="PF17757">
    <property type="entry name" value="UvrB_inter"/>
    <property type="match status" value="1"/>
</dbReference>
<dbReference type="GO" id="GO:0006289">
    <property type="term" value="P:nucleotide-excision repair"/>
    <property type="evidence" value="ECO:0007669"/>
    <property type="project" value="InterPro"/>
</dbReference>
<dbReference type="GO" id="GO:0005524">
    <property type="term" value="F:ATP binding"/>
    <property type="evidence" value="ECO:0007669"/>
    <property type="project" value="UniProtKB-KW"/>
</dbReference>
<feature type="domain" description="Helicase ATP-binding" evidence="5">
    <location>
        <begin position="24"/>
        <end position="172"/>
    </location>
</feature>
<dbReference type="PANTHER" id="PTHR24029:SF0">
    <property type="entry name" value="UVRABC SYSTEM PROTEIN B"/>
    <property type="match status" value="1"/>
</dbReference>
<dbReference type="Proteomes" id="UP000054092">
    <property type="component" value="Unassembled WGS sequence"/>
</dbReference>
<dbReference type="InterPro" id="IPR014001">
    <property type="entry name" value="Helicase_ATP-bd"/>
</dbReference>
<dbReference type="Pfam" id="PF04851">
    <property type="entry name" value="ResIII"/>
    <property type="match status" value="1"/>
</dbReference>
<dbReference type="EMBL" id="LGGP01000243">
    <property type="protein sequence ID" value="KUK79736.1"/>
    <property type="molecule type" value="Genomic_DNA"/>
</dbReference>
<reference evidence="7" key="1">
    <citation type="journal article" date="2015" name="MBio">
        <title>Genome-Resolved Metagenomic Analysis Reveals Roles for Candidate Phyla and Other Microbial Community Members in Biogeochemical Transformations in Oil Reservoirs.</title>
        <authorList>
            <person name="Hu P."/>
            <person name="Tom L."/>
            <person name="Singh A."/>
            <person name="Thomas B.C."/>
            <person name="Baker B.J."/>
            <person name="Piceno Y.M."/>
            <person name="Andersen G.L."/>
            <person name="Banfield J.F."/>
        </authorList>
    </citation>
    <scope>NUCLEOTIDE SEQUENCE [LARGE SCALE GENOMIC DNA]</scope>
</reference>
<dbReference type="AlphaFoldDB" id="A0A117M1U8"/>
<keyword evidence="2" id="KW-0547">Nucleotide-binding</keyword>
<accession>A0A117M1U8</accession>
<feature type="coiled-coil region" evidence="4">
    <location>
        <begin position="254"/>
        <end position="281"/>
    </location>
</feature>
<dbReference type="SMART" id="SM00487">
    <property type="entry name" value="DEXDc"/>
    <property type="match status" value="1"/>
</dbReference>
<evidence type="ECO:0000259" key="5">
    <source>
        <dbReference type="PROSITE" id="PS51192"/>
    </source>
</evidence>
<evidence type="ECO:0000256" key="4">
    <source>
        <dbReference type="SAM" id="Coils"/>
    </source>
</evidence>
<dbReference type="GO" id="GO:0003677">
    <property type="term" value="F:DNA binding"/>
    <property type="evidence" value="ECO:0007669"/>
    <property type="project" value="InterPro"/>
</dbReference>
<gene>
    <name evidence="6" type="ORF">XD94_1306</name>
</gene>
<sequence length="388" mass="44882">MLFELDSSYSPQGDQPQAIEKLIEGLESGDRFQTLLGVTGSGKTFTMANVISALQRPAIVISPNKTLVAQLYREFKTFFPKNKVELFISYYDYYMPESYIPSKDLFIEKEAQINETLERMRISALKSVLTRNDTVVLASVSAIYASGDPRDFASMNIHLERGETVNRRELALKLAGIQYNRSEDISAGGVFHVKGEIFEVFPPYEDHGIRLYFFDDEIERIVSFDPINRKTIEELDMVTIYPAKEFVTTQEKILGAMRNIEEELEERVKHLEREGKYLESQRLRQRTTYDMEMLSSVGYCSGIENYSRFFDGRHPGEKPYTLLDYFDKEKFITFIDESHIGVPQLGAMYRGDYSRKKNLVDYGFRLPAAFDNRPLRFEEFLKTVGQII</sequence>
<evidence type="ECO:0000313" key="7">
    <source>
        <dbReference type="Proteomes" id="UP000054092"/>
    </source>
</evidence>
<dbReference type="InterPro" id="IPR027417">
    <property type="entry name" value="P-loop_NTPase"/>
</dbReference>
<evidence type="ECO:0000256" key="3">
    <source>
        <dbReference type="ARBA" id="ARBA00022840"/>
    </source>
</evidence>
<dbReference type="InterPro" id="IPR041471">
    <property type="entry name" value="UvrB_inter"/>
</dbReference>
<keyword evidence="4" id="KW-0175">Coiled coil</keyword>
<dbReference type="PANTHER" id="PTHR24029">
    <property type="entry name" value="UVRABC SYSTEM PROTEIN B"/>
    <property type="match status" value="1"/>
</dbReference>
<evidence type="ECO:0000256" key="1">
    <source>
        <dbReference type="ARBA" id="ARBA00022490"/>
    </source>
</evidence>
<dbReference type="InterPro" id="IPR004807">
    <property type="entry name" value="UvrB"/>
</dbReference>
<dbReference type="PROSITE" id="PS51192">
    <property type="entry name" value="HELICASE_ATP_BIND_1"/>
    <property type="match status" value="1"/>
</dbReference>
<dbReference type="CDD" id="cd17916">
    <property type="entry name" value="DEXHc_UvrB"/>
    <property type="match status" value="1"/>
</dbReference>